<evidence type="ECO:0000256" key="4">
    <source>
        <dbReference type="ARBA" id="ARBA00022692"/>
    </source>
</evidence>
<evidence type="ECO:0000256" key="6">
    <source>
        <dbReference type="ARBA" id="ARBA00023136"/>
    </source>
</evidence>
<evidence type="ECO:0000313" key="11">
    <source>
        <dbReference type="Proteomes" id="UP000004736"/>
    </source>
</evidence>
<dbReference type="GO" id="GO:0009279">
    <property type="term" value="C:cell outer membrane"/>
    <property type="evidence" value="ECO:0007669"/>
    <property type="project" value="UniProtKB-SubCell"/>
</dbReference>
<proteinExistence type="predicted"/>
<feature type="signal peptide" evidence="8">
    <location>
        <begin position="1"/>
        <end position="25"/>
    </location>
</feature>
<organism evidence="10 11">
    <name type="scientific">Dialister invisus DSM 15470</name>
    <dbReference type="NCBI Taxonomy" id="592028"/>
    <lineage>
        <taxon>Bacteria</taxon>
        <taxon>Bacillati</taxon>
        <taxon>Bacillota</taxon>
        <taxon>Negativicutes</taxon>
        <taxon>Veillonellales</taxon>
        <taxon>Veillonellaceae</taxon>
        <taxon>Dialister</taxon>
    </lineage>
</organism>
<dbReference type="Proteomes" id="UP000004736">
    <property type="component" value="Unassembled WGS sequence"/>
</dbReference>
<dbReference type="eggNOG" id="COG1196">
    <property type="taxonomic scope" value="Bacteria"/>
</dbReference>
<dbReference type="OrthoDB" id="2216692at2"/>
<dbReference type="SUPFAM" id="SSF54523">
    <property type="entry name" value="Pili subunits"/>
    <property type="match status" value="1"/>
</dbReference>
<keyword evidence="6" id="KW-0472">Membrane</keyword>
<evidence type="ECO:0000313" key="10">
    <source>
        <dbReference type="EMBL" id="EEW97027.1"/>
    </source>
</evidence>
<evidence type="ECO:0000256" key="1">
    <source>
        <dbReference type="ARBA" id="ARBA00004241"/>
    </source>
</evidence>
<keyword evidence="11" id="KW-1185">Reference proteome</keyword>
<name>C9LN91_9FIRM</name>
<keyword evidence="3" id="KW-1134">Transmembrane beta strand</keyword>
<dbReference type="GeneID" id="78278476"/>
<dbReference type="Pfam" id="PF03895">
    <property type="entry name" value="YadA_anchor"/>
    <property type="match status" value="1"/>
</dbReference>
<dbReference type="EMBL" id="ACIM02000001">
    <property type="protein sequence ID" value="EEW97027.1"/>
    <property type="molecule type" value="Genomic_DNA"/>
</dbReference>
<evidence type="ECO:0000259" key="9">
    <source>
        <dbReference type="Pfam" id="PF03895"/>
    </source>
</evidence>
<evidence type="ECO:0000256" key="3">
    <source>
        <dbReference type="ARBA" id="ARBA00022452"/>
    </source>
</evidence>
<dbReference type="RefSeq" id="WP_007069960.1">
    <property type="nucleotide sequence ID" value="NZ_GG698602.1"/>
</dbReference>
<accession>C9LN91</accession>
<dbReference type="AlphaFoldDB" id="C9LN91"/>
<dbReference type="STRING" id="592028.GCWU000321_01011"/>
<keyword evidence="4" id="KW-0812">Transmembrane</keyword>
<keyword evidence="5 8" id="KW-0732">Signal</keyword>
<evidence type="ECO:0000256" key="7">
    <source>
        <dbReference type="ARBA" id="ARBA00023237"/>
    </source>
</evidence>
<evidence type="ECO:0000256" key="8">
    <source>
        <dbReference type="SAM" id="SignalP"/>
    </source>
</evidence>
<dbReference type="GO" id="GO:0009986">
    <property type="term" value="C:cell surface"/>
    <property type="evidence" value="ECO:0007669"/>
    <property type="project" value="UniProtKB-SubCell"/>
</dbReference>
<keyword evidence="7" id="KW-0998">Cell outer membrane</keyword>
<dbReference type="Gene3D" id="3.30.1300.30">
    <property type="entry name" value="GSPII I/J protein-like"/>
    <property type="match status" value="1"/>
</dbReference>
<protein>
    <recommendedName>
        <fullName evidence="9">Trimeric autotransporter adhesin YadA-like C-terminal membrane anchor domain-containing protein</fullName>
    </recommendedName>
</protein>
<evidence type="ECO:0000256" key="5">
    <source>
        <dbReference type="ARBA" id="ARBA00022729"/>
    </source>
</evidence>
<dbReference type="InterPro" id="IPR045584">
    <property type="entry name" value="Pilin-like"/>
</dbReference>
<evidence type="ECO:0000256" key="2">
    <source>
        <dbReference type="ARBA" id="ARBA00004442"/>
    </source>
</evidence>
<reference evidence="10" key="1">
    <citation type="submission" date="2009-09" db="EMBL/GenBank/DDBJ databases">
        <authorList>
            <person name="Weinstock G."/>
            <person name="Sodergren E."/>
            <person name="Clifton S."/>
            <person name="Fulton L."/>
            <person name="Fulton B."/>
            <person name="Courtney L."/>
            <person name="Fronick C."/>
            <person name="Harrison M."/>
            <person name="Strong C."/>
            <person name="Farmer C."/>
            <person name="Delahaunty K."/>
            <person name="Markovic C."/>
            <person name="Hall O."/>
            <person name="Minx P."/>
            <person name="Tomlinson C."/>
            <person name="Mitreva M."/>
            <person name="Nelson J."/>
            <person name="Hou S."/>
            <person name="Wollam A."/>
            <person name="Pepin K.H."/>
            <person name="Johnson M."/>
            <person name="Bhonagiri V."/>
            <person name="Nash W.E."/>
            <person name="Warren W."/>
            <person name="Chinwalla A."/>
            <person name="Mardis E.R."/>
            <person name="Wilson R.K."/>
        </authorList>
    </citation>
    <scope>NUCLEOTIDE SEQUENCE [LARGE SCALE GENOMIC DNA]</scope>
    <source>
        <strain evidence="10">DSM 15470</strain>
    </source>
</reference>
<comment type="caution">
    <text evidence="10">The sequence shown here is derived from an EMBL/GenBank/DDBJ whole genome shotgun (WGS) entry which is preliminary data.</text>
</comment>
<sequence>MMKRKLVWTAVLAAMVAAGTTGVYAAPTLEDHETRIVDLENLTNKIDDRSETDHLAIKGLKQNKADKAETEAAIKENKDMITQELKDRKSADRILNKAIADEASAREQAVAEEAAAREAADNDIKEKLETEANFRKLNVKDLNKRVDTVQGNVDKERHARMQMDMKLHGLIKDEASAREEADKRLQANIDTEATTREEADKRLQANIDAEATTRGEADKRLQTNIDTEASARKAGDTFLQGQIDSLHTETNKGLAKVTALTGLHPLDFDPANKWNVAVATGTYKSETSVALGAFYRPNRDVMFSFGSSISNGDNAYTFGASVKLGRGSSMKGTASVSELYDMIGRMQEQLALQQKKIEELEAKK</sequence>
<gene>
    <name evidence="10" type="ORF">GCWU000321_01011</name>
</gene>
<comment type="subcellular location">
    <subcellularLocation>
        <location evidence="2">Cell outer membrane</location>
    </subcellularLocation>
    <subcellularLocation>
        <location evidence="1">Cell surface</location>
    </subcellularLocation>
</comment>
<dbReference type="InterPro" id="IPR005594">
    <property type="entry name" value="YadA_C"/>
</dbReference>
<dbReference type="HOGENOM" id="CLU_760175_0_0_9"/>
<feature type="domain" description="Trimeric autotransporter adhesin YadA-like C-terminal membrane anchor" evidence="9">
    <location>
        <begin position="269"/>
        <end position="321"/>
    </location>
</feature>
<feature type="chain" id="PRO_5002997298" description="Trimeric autotransporter adhesin YadA-like C-terminal membrane anchor domain-containing protein" evidence="8">
    <location>
        <begin position="26"/>
        <end position="364"/>
    </location>
</feature>
<dbReference type="eggNOG" id="COG5295">
    <property type="taxonomic scope" value="Bacteria"/>
</dbReference>